<proteinExistence type="predicted"/>
<gene>
    <name evidence="1" type="ORF">AUJ44_02245</name>
</gene>
<reference evidence="1 2" key="1">
    <citation type="journal article" date="2016" name="Environ. Microbiol.">
        <title>Genomic resolution of a cold subsurface aquifer community provides metabolic insights for novel microbes adapted to high CO concentrations.</title>
        <authorList>
            <person name="Probst A.J."/>
            <person name="Castelle C.J."/>
            <person name="Singh A."/>
            <person name="Brown C.T."/>
            <person name="Anantharaman K."/>
            <person name="Sharon I."/>
            <person name="Hug L.A."/>
            <person name="Burstein D."/>
            <person name="Emerson J.B."/>
            <person name="Thomas B.C."/>
            <person name="Banfield J.F."/>
        </authorList>
    </citation>
    <scope>NUCLEOTIDE SEQUENCE [LARGE SCALE GENOMIC DNA]</scope>
    <source>
        <strain evidence="1">CG1_02_47_685</strain>
    </source>
</reference>
<evidence type="ECO:0000313" key="1">
    <source>
        <dbReference type="EMBL" id="OIO32492.1"/>
    </source>
</evidence>
<dbReference type="EMBL" id="MNVO01000035">
    <property type="protein sequence ID" value="OIO32492.1"/>
    <property type="molecule type" value="Genomic_DNA"/>
</dbReference>
<dbReference type="Proteomes" id="UP000183206">
    <property type="component" value="Unassembled WGS sequence"/>
</dbReference>
<dbReference type="AlphaFoldDB" id="A0A1J4V5R4"/>
<comment type="caution">
    <text evidence="1">The sequence shown here is derived from an EMBL/GenBank/DDBJ whole genome shotgun (WGS) entry which is preliminary data.</text>
</comment>
<name>A0A1J4V5R4_9BACT</name>
<protein>
    <submittedName>
        <fullName evidence="1">Uncharacterized protein</fullName>
    </submittedName>
</protein>
<sequence length="163" mass="18206">MLVVRCIAKSFVSFLVVGTIITMVVPVSFADSPKKDAPRELFSMNRLKLILAHDGYPIVKTTEKNVFFKAEGWTYSLGASEKALYLMTVIPSFGNDFNKEVNKWNRDTPGFANAFIDNEGDIVFQMVIPLIYGIALTDEGVRNLISLFAMGKTLLLAKIMNKM</sequence>
<organism evidence="1 2">
    <name type="scientific">Candidatus Nomurabacteria bacterium CG1_02_47_685</name>
    <dbReference type="NCBI Taxonomy" id="1805282"/>
    <lineage>
        <taxon>Bacteria</taxon>
        <taxon>Candidatus Nomuraibacteriota</taxon>
    </lineage>
</organism>
<accession>A0A1J4V5R4</accession>
<evidence type="ECO:0000313" key="2">
    <source>
        <dbReference type="Proteomes" id="UP000183206"/>
    </source>
</evidence>